<dbReference type="EMBL" id="WEID01000116">
    <property type="protein sequence ID" value="KAB8126119.1"/>
    <property type="molecule type" value="Genomic_DNA"/>
</dbReference>
<dbReference type="PRINTS" id="PR00080">
    <property type="entry name" value="SDRFAMILY"/>
</dbReference>
<gene>
    <name evidence="4" type="ORF">F9U64_20685</name>
</gene>
<dbReference type="Proteomes" id="UP000480246">
    <property type="component" value="Unassembled WGS sequence"/>
</dbReference>
<comment type="similarity">
    <text evidence="3">Belongs to the short-chain dehydrogenases/reductases (SDR) family.</text>
</comment>
<dbReference type="InterPro" id="IPR036291">
    <property type="entry name" value="NAD(P)-bd_dom_sf"/>
</dbReference>
<dbReference type="Pfam" id="PF00106">
    <property type="entry name" value="adh_short"/>
    <property type="match status" value="1"/>
</dbReference>
<dbReference type="Gene3D" id="3.40.50.720">
    <property type="entry name" value="NAD(P)-binding Rossmann-like Domain"/>
    <property type="match status" value="1"/>
</dbReference>
<evidence type="ECO:0000256" key="2">
    <source>
        <dbReference type="ARBA" id="ARBA00023002"/>
    </source>
</evidence>
<dbReference type="PIRSF" id="PIRSF000126">
    <property type="entry name" value="11-beta-HSD1"/>
    <property type="match status" value="1"/>
</dbReference>
<keyword evidence="2" id="KW-0560">Oxidoreductase</keyword>
<dbReference type="GO" id="GO:0030497">
    <property type="term" value="P:fatty acid elongation"/>
    <property type="evidence" value="ECO:0007669"/>
    <property type="project" value="TreeGrafter"/>
</dbReference>
<dbReference type="PRINTS" id="PR00081">
    <property type="entry name" value="GDHRDH"/>
</dbReference>
<dbReference type="GO" id="GO:0016491">
    <property type="term" value="F:oxidoreductase activity"/>
    <property type="evidence" value="ECO:0007669"/>
    <property type="project" value="UniProtKB-KW"/>
</dbReference>
<accession>A0A7C8GR84</accession>
<dbReference type="OrthoDB" id="9808814at2"/>
<keyword evidence="1" id="KW-0521">NADP</keyword>
<organism evidence="4 5">
    <name type="scientific">Gracilibacillus oryzae</name>
    <dbReference type="NCBI Taxonomy" id="1672701"/>
    <lineage>
        <taxon>Bacteria</taxon>
        <taxon>Bacillati</taxon>
        <taxon>Bacillota</taxon>
        <taxon>Bacilli</taxon>
        <taxon>Bacillales</taxon>
        <taxon>Bacillaceae</taxon>
        <taxon>Gracilibacillus</taxon>
    </lineage>
</organism>
<comment type="caution">
    <text evidence="4">The sequence shown here is derived from an EMBL/GenBank/DDBJ whole genome shotgun (WGS) entry which is preliminary data.</text>
</comment>
<dbReference type="RefSeq" id="WP_153406776.1">
    <property type="nucleotide sequence ID" value="NZ_ML762452.1"/>
</dbReference>
<dbReference type="InterPro" id="IPR002347">
    <property type="entry name" value="SDR_fam"/>
</dbReference>
<keyword evidence="5" id="KW-1185">Reference proteome</keyword>
<protein>
    <submittedName>
        <fullName evidence="4">SDR family oxidoreductase</fullName>
    </submittedName>
</protein>
<dbReference type="PANTHER" id="PTHR43086:SF2">
    <property type="entry name" value="HYDROXYSTEROID DEHYDROGENASE-LIKE PROTEIN 1"/>
    <property type="match status" value="1"/>
</dbReference>
<evidence type="ECO:0000256" key="1">
    <source>
        <dbReference type="ARBA" id="ARBA00022857"/>
    </source>
</evidence>
<name>A0A7C8GR84_9BACI</name>
<dbReference type="PANTHER" id="PTHR43086">
    <property type="entry name" value="VERY-LONG-CHAIN 3-OXOOACYL-COA REDUCTASE"/>
    <property type="match status" value="1"/>
</dbReference>
<evidence type="ECO:0000256" key="3">
    <source>
        <dbReference type="RuleBase" id="RU000363"/>
    </source>
</evidence>
<dbReference type="SUPFAM" id="SSF51735">
    <property type="entry name" value="NAD(P)-binding Rossmann-fold domains"/>
    <property type="match status" value="1"/>
</dbReference>
<sequence>MKQFNGRWALITGASSGIGEVFAHELARKGSNLILTARTESKLHDLARKLIQTYGIKTQVIVSDLSQAGSSAEIYQACREQGRSVDLLINNAGFATHGLFEEQSLDRNHDQIMLNVMALVELTHLFLPEMLKKRYGAVINVASTAAFQPDPYMAVYGATKAFVLSFTQALWEENRKRGVQFLALCPGSTETSFFDAAGTNDAVIGKMDSPEHVVDIALHSLGTSRSYVVAGHMNYIVSQINRFVPKKVMLKAVSSLLRPTDKGVKE</sequence>
<dbReference type="AlphaFoldDB" id="A0A7C8GR84"/>
<evidence type="ECO:0000313" key="4">
    <source>
        <dbReference type="EMBL" id="KAB8126119.1"/>
    </source>
</evidence>
<reference evidence="4 5" key="1">
    <citation type="submission" date="2019-10" db="EMBL/GenBank/DDBJ databases">
        <title>Gracilibacillus sp. nov. isolated from rice seeds.</title>
        <authorList>
            <person name="He S."/>
        </authorList>
    </citation>
    <scope>NUCLEOTIDE SEQUENCE [LARGE SCALE GENOMIC DNA]</scope>
    <source>
        <strain evidence="4 5">TD8</strain>
    </source>
</reference>
<evidence type="ECO:0000313" key="5">
    <source>
        <dbReference type="Proteomes" id="UP000480246"/>
    </source>
</evidence>
<proteinExistence type="inferred from homology"/>